<dbReference type="EMBL" id="FRCZ01000001">
    <property type="protein sequence ID" value="SHM46095.1"/>
    <property type="molecule type" value="Genomic_DNA"/>
</dbReference>
<dbReference type="GO" id="GO:0016301">
    <property type="term" value="F:kinase activity"/>
    <property type="evidence" value="ECO:0007669"/>
    <property type="project" value="UniProtKB-KW"/>
</dbReference>
<protein>
    <submittedName>
        <fullName evidence="1">Adenylate kinase</fullName>
    </submittedName>
</protein>
<dbReference type="SUPFAM" id="SSF52540">
    <property type="entry name" value="P-loop containing nucleoside triphosphate hydrolases"/>
    <property type="match status" value="1"/>
</dbReference>
<dbReference type="STRING" id="1027249.SAMN05216179_0202"/>
<keyword evidence="2" id="KW-1185">Reference proteome</keyword>
<dbReference type="Gene3D" id="3.40.50.300">
    <property type="entry name" value="P-loop containing nucleotide triphosphate hydrolases"/>
    <property type="match status" value="1"/>
</dbReference>
<dbReference type="PANTHER" id="PTHR37816">
    <property type="entry name" value="YALI0E33011P"/>
    <property type="match status" value="1"/>
</dbReference>
<reference evidence="1 2" key="1">
    <citation type="submission" date="2016-11" db="EMBL/GenBank/DDBJ databases">
        <authorList>
            <person name="Jaros S."/>
            <person name="Januszkiewicz K."/>
            <person name="Wedrychowicz H."/>
        </authorList>
    </citation>
    <scope>NUCLEOTIDE SEQUENCE [LARGE SCALE GENOMIC DNA]</scope>
    <source>
        <strain evidence="1 2">CGMCC 1.10681</strain>
    </source>
</reference>
<dbReference type="InterPro" id="IPR027417">
    <property type="entry name" value="P-loop_NTPase"/>
</dbReference>
<evidence type="ECO:0000313" key="2">
    <source>
        <dbReference type="Proteomes" id="UP000184184"/>
    </source>
</evidence>
<accession>A0A1M7IZF3</accession>
<dbReference type="Pfam" id="PF13238">
    <property type="entry name" value="AAA_18"/>
    <property type="match status" value="1"/>
</dbReference>
<evidence type="ECO:0000313" key="1">
    <source>
        <dbReference type="EMBL" id="SHM46095.1"/>
    </source>
</evidence>
<gene>
    <name evidence="1" type="ORF">SAMN05216179_0202</name>
</gene>
<dbReference type="Proteomes" id="UP000184184">
    <property type="component" value="Unassembled WGS sequence"/>
</dbReference>
<keyword evidence="1" id="KW-0808">Transferase</keyword>
<dbReference type="OrthoDB" id="9800332at2"/>
<sequence>MKNKIHILGASGSGTSTLGAALSKELPHTYLDTDDYFWINKFTEQRPVPERRKMLNNDLLNYGNWILSGSVCKWGDNFKPYFDLVVFLWIPEEIRLERLKVREYERYGEEVLYGGSNYNQSKKFLEWASLYDHAGMEVRSKKLHEHWMQDLPCPVLRLEGDYSVEERVNRVLEYLGSKGSKSRN</sequence>
<keyword evidence="1" id="KW-0418">Kinase</keyword>
<dbReference type="AlphaFoldDB" id="A0A1M7IZF3"/>
<dbReference type="NCBIfam" id="NF004861">
    <property type="entry name" value="PRK06217.1"/>
    <property type="match status" value="1"/>
</dbReference>
<dbReference type="RefSeq" id="WP_073198821.1">
    <property type="nucleotide sequence ID" value="NZ_FRCZ01000001.1"/>
</dbReference>
<proteinExistence type="predicted"/>
<name>A0A1M7IZF3_9BACI</name>
<organism evidence="1 2">
    <name type="scientific">Gracilibacillus kekensis</name>
    <dbReference type="NCBI Taxonomy" id="1027249"/>
    <lineage>
        <taxon>Bacteria</taxon>
        <taxon>Bacillati</taxon>
        <taxon>Bacillota</taxon>
        <taxon>Bacilli</taxon>
        <taxon>Bacillales</taxon>
        <taxon>Bacillaceae</taxon>
        <taxon>Gracilibacillus</taxon>
    </lineage>
</organism>
<dbReference type="PANTHER" id="PTHR37816:SF2">
    <property type="entry name" value="DNA TOPOLOGY MODULATION PROTEIN FLAR-RELATED PROTEIN"/>
    <property type="match status" value="1"/>
</dbReference>
<dbReference type="InterPro" id="IPR052922">
    <property type="entry name" value="Cytidylate_Kinase-2"/>
</dbReference>